<dbReference type="OrthoDB" id="5449367at2"/>
<feature type="domain" description="Methyltransferase" evidence="1">
    <location>
        <begin position="204"/>
        <end position="300"/>
    </location>
</feature>
<comment type="caution">
    <text evidence="2">The sequence shown here is derived from an EMBL/GenBank/DDBJ whole genome shotgun (WGS) entry which is preliminary data.</text>
</comment>
<evidence type="ECO:0000313" key="3">
    <source>
        <dbReference type="Proteomes" id="UP000282971"/>
    </source>
</evidence>
<organism evidence="2 3">
    <name type="scientific">Sphingomonas crocodyli</name>
    <dbReference type="NCBI Taxonomy" id="1979270"/>
    <lineage>
        <taxon>Bacteria</taxon>
        <taxon>Pseudomonadati</taxon>
        <taxon>Pseudomonadota</taxon>
        <taxon>Alphaproteobacteria</taxon>
        <taxon>Sphingomonadales</taxon>
        <taxon>Sphingomonadaceae</taxon>
        <taxon>Sphingomonas</taxon>
    </lineage>
</organism>
<dbReference type="InterPro" id="IPR029063">
    <property type="entry name" value="SAM-dependent_MTases_sf"/>
</dbReference>
<evidence type="ECO:0000259" key="1">
    <source>
        <dbReference type="Pfam" id="PF13649"/>
    </source>
</evidence>
<dbReference type="Pfam" id="PF13649">
    <property type="entry name" value="Methyltransf_25"/>
    <property type="match status" value="1"/>
</dbReference>
<dbReference type="PANTHER" id="PTHR43464">
    <property type="entry name" value="METHYLTRANSFERASE"/>
    <property type="match status" value="1"/>
</dbReference>
<dbReference type="GO" id="GO:0032259">
    <property type="term" value="P:methylation"/>
    <property type="evidence" value="ECO:0007669"/>
    <property type="project" value="UniProtKB-KW"/>
</dbReference>
<sequence>MNGVTDMNIRLTRDDEARAQFVIALKNAVNLGMAADIRTAFDDRIMPGLEAALGHKLSDLSRTDRDAVHDALVEEPLYRNWSSLTYMSQTLMWDTVASFVDRQVPTLQATADTLAARPEKLGSLALDPDLDVPWNIADVEVHRQPGGFCFEKHDHDIEAGARYNGGGLIYAAGKGRNALAGKSGGDFVRGLIAERWPDFRPLRILEVGCGTGRNTMSYARLYPEAEVHGVDCAAPLLRWAHATAEAQGLTIHFRQMDAALMTYPDESFDLIVSHILGHEMTEEGLPAMIAECWRLLRPGGIAVHIDVPIQPGQIGLVDQVLNDWQVQHNNERSWRLWAEADVPGYLEEAGFPVNTSFAGPVAQGAKDVWYVYGGRKPEKAA</sequence>
<name>A0A437LZY1_9SPHN</name>
<gene>
    <name evidence="2" type="ORF">EOD43_15655</name>
</gene>
<dbReference type="InterPro" id="IPR041698">
    <property type="entry name" value="Methyltransf_25"/>
</dbReference>
<evidence type="ECO:0000313" key="2">
    <source>
        <dbReference type="EMBL" id="RVT90967.1"/>
    </source>
</evidence>
<dbReference type="EMBL" id="SACN01000002">
    <property type="protein sequence ID" value="RVT90967.1"/>
    <property type="molecule type" value="Genomic_DNA"/>
</dbReference>
<dbReference type="Proteomes" id="UP000282971">
    <property type="component" value="Unassembled WGS sequence"/>
</dbReference>
<dbReference type="GO" id="GO:0008168">
    <property type="term" value="F:methyltransferase activity"/>
    <property type="evidence" value="ECO:0007669"/>
    <property type="project" value="UniProtKB-KW"/>
</dbReference>
<proteinExistence type="predicted"/>
<accession>A0A437LZY1</accession>
<protein>
    <submittedName>
        <fullName evidence="2">Class I SAM-dependent methyltransferase</fullName>
    </submittedName>
</protein>
<keyword evidence="2" id="KW-0489">Methyltransferase</keyword>
<dbReference type="CDD" id="cd02440">
    <property type="entry name" value="AdoMet_MTases"/>
    <property type="match status" value="1"/>
</dbReference>
<reference evidence="2 3" key="1">
    <citation type="submission" date="2019-01" db="EMBL/GenBank/DDBJ databases">
        <authorList>
            <person name="Chen W.-M."/>
        </authorList>
    </citation>
    <scope>NUCLEOTIDE SEQUENCE [LARGE SCALE GENOMIC DNA]</scope>
    <source>
        <strain evidence="2 3">CCP-7</strain>
    </source>
</reference>
<dbReference type="SUPFAM" id="SSF53335">
    <property type="entry name" value="S-adenosyl-L-methionine-dependent methyltransferases"/>
    <property type="match status" value="1"/>
</dbReference>
<keyword evidence="3" id="KW-1185">Reference proteome</keyword>
<dbReference type="Gene3D" id="3.40.50.150">
    <property type="entry name" value="Vaccinia Virus protein VP39"/>
    <property type="match status" value="1"/>
</dbReference>
<dbReference type="AlphaFoldDB" id="A0A437LZY1"/>
<keyword evidence="2" id="KW-0808">Transferase</keyword>